<dbReference type="SUPFAM" id="SSF64182">
    <property type="entry name" value="DHH phosphoesterases"/>
    <property type="match status" value="1"/>
</dbReference>
<name>A0A2M6XDH6_9BACT</name>
<comment type="caution">
    <text evidence="2">The sequence shown here is derived from an EMBL/GenBank/DDBJ whole genome shotgun (WGS) entry which is preliminary data.</text>
</comment>
<accession>A0A2M6XDH6</accession>
<feature type="region of interest" description="Disordered" evidence="1">
    <location>
        <begin position="239"/>
        <end position="260"/>
    </location>
</feature>
<protein>
    <recommendedName>
        <fullName evidence="4">DDH domain-containing protein</fullName>
    </recommendedName>
</protein>
<proteinExistence type="predicted"/>
<dbReference type="InterPro" id="IPR038763">
    <property type="entry name" value="DHH_sf"/>
</dbReference>
<dbReference type="AlphaFoldDB" id="A0A2M6XDH6"/>
<dbReference type="EMBL" id="PEYO01000008">
    <property type="protein sequence ID" value="PIU03730.1"/>
    <property type="molecule type" value="Genomic_DNA"/>
</dbReference>
<gene>
    <name evidence="2" type="ORF">COT44_01710</name>
</gene>
<reference evidence="3" key="1">
    <citation type="submission" date="2017-09" db="EMBL/GenBank/DDBJ databases">
        <title>Depth-based differentiation of microbial function through sediment-hosted aquifers and enrichment of novel symbionts in the deep terrestrial subsurface.</title>
        <authorList>
            <person name="Probst A.J."/>
            <person name="Ladd B."/>
            <person name="Jarett J.K."/>
            <person name="Geller-Mcgrath D.E."/>
            <person name="Sieber C.M.K."/>
            <person name="Emerson J.B."/>
            <person name="Anantharaman K."/>
            <person name="Thomas B.C."/>
            <person name="Malmstrom R."/>
            <person name="Stieglmeier M."/>
            <person name="Klingl A."/>
            <person name="Woyke T."/>
            <person name="Ryan C.M."/>
            <person name="Banfield J.F."/>
        </authorList>
    </citation>
    <scope>NUCLEOTIDE SEQUENCE [LARGE SCALE GENOMIC DNA]</scope>
</reference>
<evidence type="ECO:0000313" key="2">
    <source>
        <dbReference type="EMBL" id="PIU03730.1"/>
    </source>
</evidence>
<organism evidence="2 3">
    <name type="scientific">Candidatus Shapirobacteria bacterium CG08_land_8_20_14_0_20_39_18</name>
    <dbReference type="NCBI Taxonomy" id="1974883"/>
    <lineage>
        <taxon>Bacteria</taxon>
        <taxon>Candidatus Shapironibacteriota</taxon>
    </lineage>
</organism>
<dbReference type="PANTHER" id="PTHR47618:SF1">
    <property type="entry name" value="BIFUNCTIONAL OLIGORIBONUCLEASE AND PAP PHOSPHATASE NRNA"/>
    <property type="match status" value="1"/>
</dbReference>
<evidence type="ECO:0008006" key="4">
    <source>
        <dbReference type="Google" id="ProtNLM"/>
    </source>
</evidence>
<sequence>MKNYPFAQIQEQLNSAGNILIALPKGVNFDTVAGGLALSLTLQKMGKKISVVCPDPMRVEFSRLVGVDKITDKPAGSDLAIVFNYPLDSIEKVTSNDNDGKLNLIVKLKAGQAPIDQSQISFTPAGVSADLIFTVGLHKFEGLGKIYFDNKELFDQKPIVNLDNNTGNAAYGKINIVDPESLSISEMVSLLVHGMQLPIDADIASNIMLGLETATDNFRSLKTTADTFEAAALALRSGGRRSQMTITTPQPTPTPTVVATPPAETVAETPRNDWLEPKIYKGSTLP</sequence>
<dbReference type="InterPro" id="IPR051319">
    <property type="entry name" value="Oligoribo/pAp-PDE_c-di-AMP_PDE"/>
</dbReference>
<evidence type="ECO:0000256" key="1">
    <source>
        <dbReference type="SAM" id="MobiDB-lite"/>
    </source>
</evidence>
<dbReference type="PANTHER" id="PTHR47618">
    <property type="entry name" value="BIFUNCTIONAL OLIGORIBONUCLEASE AND PAP PHOSPHATASE NRNA"/>
    <property type="match status" value="1"/>
</dbReference>
<dbReference type="Proteomes" id="UP000228996">
    <property type="component" value="Unassembled WGS sequence"/>
</dbReference>
<evidence type="ECO:0000313" key="3">
    <source>
        <dbReference type="Proteomes" id="UP000228996"/>
    </source>
</evidence>
<dbReference type="Gene3D" id="3.90.1640.10">
    <property type="entry name" value="inorganic pyrophosphatase (n-terminal core)"/>
    <property type="match status" value="2"/>
</dbReference>